<dbReference type="PANTHER" id="PTHR42648">
    <property type="entry name" value="TRANSPOSASE, PUTATIVE-RELATED"/>
    <property type="match status" value="1"/>
</dbReference>
<dbReference type="Pfam" id="PF25597">
    <property type="entry name" value="SH3_retrovirus"/>
    <property type="match status" value="1"/>
</dbReference>
<feature type="domain" description="Integrase catalytic" evidence="8">
    <location>
        <begin position="628"/>
        <end position="815"/>
    </location>
</feature>
<evidence type="ECO:0000256" key="6">
    <source>
        <dbReference type="SAM" id="Phobius"/>
    </source>
</evidence>
<dbReference type="SUPFAM" id="SSF56672">
    <property type="entry name" value="DNA/RNA polymerases"/>
    <property type="match status" value="1"/>
</dbReference>
<dbReference type="GO" id="GO:0046872">
    <property type="term" value="F:metal ion binding"/>
    <property type="evidence" value="ECO:0007669"/>
    <property type="project" value="UniProtKB-KW"/>
</dbReference>
<feature type="compositionally biased region" description="Polar residues" evidence="5">
    <location>
        <begin position="144"/>
        <end position="174"/>
    </location>
</feature>
<dbReference type="Pfam" id="PF07727">
    <property type="entry name" value="RVT_2"/>
    <property type="match status" value="2"/>
</dbReference>
<sequence length="1366" mass="151212">MLIPLTSVIIRCSLTSLLPLTLSSGVVNIPSEPLICLYSSPNPKSNSHQRSHHLQPPAQPWTATCAATRQPPASCAAPAQPDSHQPILLCSPCATRQPPTQPPAQPLCSPCATRQPQPPTQPPVQPTCAATRQSPASCAALRNQRATNPASARAVQPQSRAAQSPTQPCAASYSPVQPLSVKSNLDWYCAAPTNPVMADSLKEVVPAHMVPVPSPVPVSLSHSQPAQRVTSVLLNGKNFHAWSRSFQLYLGGKRKTRWILGKEPKPAESDPKFDEWVSDNCIILGWMFNSMEDRVYHMFMYHDTVHGLWTALTQMYAHARNEFRILSSTERWEELAQYEPLSDFPSDGAVESKRLDRRHTYQFLMGLKSEFETLRTQILNTSPLPSLYEAFAIVDGDERKRRILPSLSLPESSSIVPDQRAFAAASGTHLYCQHCRKPGHLIDRCWVLHPELKQQFSPPRGGGRSGGRGRGTPRTGTVAEVDSMPANSPDFKQLQLQIAQLQSHLGLATASQSSGPTAAIVAETPTALHGKSGHPTWILDSGANNHMTGELATFTSPVTSIHQSVCIADGSSIPIRSQGDACLSSDITLSSVYYVPNFAYNLLSVSRLAKDLNCAVVFLPSRCLLQDLTSKKVFGRGYERDGLYTTLGILYHLVRRHLAFMSSLLQFTALSQHRYYVTFIDDYTRCTWVYLMHHKSEVFSHFTHFLQMIKTQYNTVVRNIRSDNGREYITNEFRAELNKCGILQQLTCPYTPEQNGVAERKNRHIMSVVRCLLQGMGVLKYFWYMAVLTATYLINRTPSRVLNGKAPLHILQPASTLFPIIPRVFGCTCFVQNRSLTRTKLDDKAVHCIFLGYSSMSKGYRCYDPVTRHMYHSLDVTFLETVPFFSNSTPNPGSEILAADEPIPPRPLPILELTSPTPTPNGSLSPIASQDPGPRAQAPLPASSPELGMSSPFVSDIPLPRYPTRAEMEALQRNRTWDLIALPKGERTVGCKWVFSVKYLADGSVDRYKARLVAKGFTQIPGKDFGATFAPVAKLNTVRLLISLAASHSWPLHQLDCHSDHTCFIRRQSQGRCIIISVYVDDIIITGDDASGIVQVKCGLRKAFDIKDLGPLRYFLGIEVARSRHGISLSQRKYSLDLLQDTGMLGCRPASTPMVPNLKILAESGELLPDPSIYQRLVGRLIYLTNTRPDLTFAVSIVSQFMHSPRTSHLDAMPIMQGLRVIDALLLVFVPFMVVISYLGKSKKQAVVSRSSAEAEYRAMAQGTSEIIWLRSLLTELGFSVTDSSYLFCDNKSAIMLSSDSVLHERTKHIEVDIHFIREKVRSGVITPSFVPSSAQIADMFTKSIGPSLLKSSLVKLGLVDIFASA</sequence>
<dbReference type="OrthoDB" id="1750639at2759"/>
<keyword evidence="6" id="KW-0472">Membrane</keyword>
<feature type="compositionally biased region" description="Gly residues" evidence="5">
    <location>
        <begin position="460"/>
        <end position="470"/>
    </location>
</feature>
<keyword evidence="1" id="KW-0645">Protease</keyword>
<dbReference type="InterPro" id="IPR029472">
    <property type="entry name" value="Copia-like_N"/>
</dbReference>
<feature type="region of interest" description="Disordered" evidence="5">
    <location>
        <begin position="907"/>
        <end position="945"/>
    </location>
</feature>
<feature type="compositionally biased region" description="Polar residues" evidence="5">
    <location>
        <begin position="914"/>
        <end position="928"/>
    </location>
</feature>
<evidence type="ECO:0000256" key="2">
    <source>
        <dbReference type="ARBA" id="ARBA00022723"/>
    </source>
</evidence>
<organism evidence="9 10">
    <name type="scientific">Actinidia rufa</name>
    <dbReference type="NCBI Taxonomy" id="165716"/>
    <lineage>
        <taxon>Eukaryota</taxon>
        <taxon>Viridiplantae</taxon>
        <taxon>Streptophyta</taxon>
        <taxon>Embryophyta</taxon>
        <taxon>Tracheophyta</taxon>
        <taxon>Spermatophyta</taxon>
        <taxon>Magnoliopsida</taxon>
        <taxon>eudicotyledons</taxon>
        <taxon>Gunneridae</taxon>
        <taxon>Pentapetalae</taxon>
        <taxon>asterids</taxon>
        <taxon>Ericales</taxon>
        <taxon>Actinidiaceae</taxon>
        <taxon>Actinidia</taxon>
    </lineage>
</organism>
<keyword evidence="6" id="KW-1133">Transmembrane helix</keyword>
<keyword evidence="10" id="KW-1185">Reference proteome</keyword>
<feature type="region of interest" description="Disordered" evidence="5">
    <location>
        <begin position="104"/>
        <end position="129"/>
    </location>
</feature>
<keyword evidence="4" id="KW-0378">Hydrolase</keyword>
<keyword evidence="3" id="KW-0064">Aspartyl protease</keyword>
<accession>A0A7J0F5C5</accession>
<feature type="region of interest" description="Disordered" evidence="5">
    <location>
        <begin position="141"/>
        <end position="174"/>
    </location>
</feature>
<evidence type="ECO:0000256" key="7">
    <source>
        <dbReference type="SAM" id="SignalP"/>
    </source>
</evidence>
<evidence type="ECO:0000256" key="5">
    <source>
        <dbReference type="SAM" id="MobiDB-lite"/>
    </source>
</evidence>
<evidence type="ECO:0000313" key="10">
    <source>
        <dbReference type="Proteomes" id="UP000585474"/>
    </source>
</evidence>
<dbReference type="SUPFAM" id="SSF53098">
    <property type="entry name" value="Ribonuclease H-like"/>
    <property type="match status" value="1"/>
</dbReference>
<feature type="chain" id="PRO_5029807008" description="Integrase catalytic domain-containing protein" evidence="7">
    <location>
        <begin position="24"/>
        <end position="1366"/>
    </location>
</feature>
<feature type="signal peptide" evidence="7">
    <location>
        <begin position="1"/>
        <end position="23"/>
    </location>
</feature>
<gene>
    <name evidence="9" type="ORF">Acr_09g0003640</name>
</gene>
<comment type="caution">
    <text evidence="9">The sequence shown here is derived from an EMBL/GenBank/DDBJ whole genome shotgun (WGS) entry which is preliminary data.</text>
</comment>
<dbReference type="GO" id="GO:0015074">
    <property type="term" value="P:DNA integration"/>
    <property type="evidence" value="ECO:0007669"/>
    <property type="project" value="InterPro"/>
</dbReference>
<dbReference type="InterPro" id="IPR001584">
    <property type="entry name" value="Integrase_cat-core"/>
</dbReference>
<keyword evidence="7" id="KW-0732">Signal</keyword>
<dbReference type="Proteomes" id="UP000585474">
    <property type="component" value="Unassembled WGS sequence"/>
</dbReference>
<evidence type="ECO:0000259" key="8">
    <source>
        <dbReference type="PROSITE" id="PS50994"/>
    </source>
</evidence>
<reference evidence="9 10" key="1">
    <citation type="submission" date="2019-07" db="EMBL/GenBank/DDBJ databases">
        <title>De Novo Assembly of kiwifruit Actinidia rufa.</title>
        <authorList>
            <person name="Sugita-Konishi S."/>
            <person name="Sato K."/>
            <person name="Mori E."/>
            <person name="Abe Y."/>
            <person name="Kisaki G."/>
            <person name="Hamano K."/>
            <person name="Suezawa K."/>
            <person name="Otani M."/>
            <person name="Fukuda T."/>
            <person name="Manabe T."/>
            <person name="Gomi K."/>
            <person name="Tabuchi M."/>
            <person name="Akimitsu K."/>
            <person name="Kataoka I."/>
        </authorList>
    </citation>
    <scope>NUCLEOTIDE SEQUENCE [LARGE SCALE GENOMIC DNA]</scope>
    <source>
        <strain evidence="10">cv. Fuchu</strain>
    </source>
</reference>
<feature type="transmembrane region" description="Helical" evidence="6">
    <location>
        <begin position="1221"/>
        <end position="1240"/>
    </location>
</feature>
<dbReference type="InterPro" id="IPR039537">
    <property type="entry name" value="Retrotran_Ty1/copia-like"/>
</dbReference>
<keyword evidence="6" id="KW-0812">Transmembrane</keyword>
<dbReference type="Gene3D" id="3.30.420.10">
    <property type="entry name" value="Ribonuclease H-like superfamily/Ribonuclease H"/>
    <property type="match status" value="1"/>
</dbReference>
<proteinExistence type="predicted"/>
<dbReference type="Pfam" id="PF14244">
    <property type="entry name" value="Retrotran_gag_3"/>
    <property type="match status" value="1"/>
</dbReference>
<dbReference type="InterPro" id="IPR054722">
    <property type="entry name" value="PolX-like_BBD"/>
</dbReference>
<dbReference type="PROSITE" id="PS50994">
    <property type="entry name" value="INTEGRASE"/>
    <property type="match status" value="1"/>
</dbReference>
<evidence type="ECO:0000256" key="4">
    <source>
        <dbReference type="ARBA" id="ARBA00022801"/>
    </source>
</evidence>
<dbReference type="InterPro" id="IPR057670">
    <property type="entry name" value="SH3_retrovirus"/>
</dbReference>
<dbReference type="GO" id="GO:0006508">
    <property type="term" value="P:proteolysis"/>
    <property type="evidence" value="ECO:0007669"/>
    <property type="project" value="UniProtKB-KW"/>
</dbReference>
<protein>
    <recommendedName>
        <fullName evidence="8">Integrase catalytic domain-containing protein</fullName>
    </recommendedName>
</protein>
<feature type="compositionally biased region" description="Low complexity" evidence="5">
    <location>
        <begin position="106"/>
        <end position="115"/>
    </location>
</feature>
<dbReference type="GO" id="GO:0004190">
    <property type="term" value="F:aspartic-type endopeptidase activity"/>
    <property type="evidence" value="ECO:0007669"/>
    <property type="project" value="UniProtKB-KW"/>
</dbReference>
<dbReference type="Pfam" id="PF00665">
    <property type="entry name" value="rve"/>
    <property type="match status" value="1"/>
</dbReference>
<evidence type="ECO:0000256" key="1">
    <source>
        <dbReference type="ARBA" id="ARBA00022670"/>
    </source>
</evidence>
<feature type="region of interest" description="Disordered" evidence="5">
    <location>
        <begin position="454"/>
        <end position="477"/>
    </location>
</feature>
<feature type="compositionally biased region" description="Pro residues" evidence="5">
    <location>
        <begin position="116"/>
        <end position="125"/>
    </location>
</feature>
<dbReference type="InterPro" id="IPR012337">
    <property type="entry name" value="RNaseH-like_sf"/>
</dbReference>
<keyword evidence="2" id="KW-0479">Metal-binding</keyword>
<evidence type="ECO:0000256" key="3">
    <source>
        <dbReference type="ARBA" id="ARBA00022750"/>
    </source>
</evidence>
<dbReference type="PANTHER" id="PTHR42648:SF28">
    <property type="entry name" value="TRANSPOSON-ENCODED PROTEIN WITH RIBONUCLEASE H-LIKE AND RETROVIRUS ZINC FINGER-LIKE DOMAINS"/>
    <property type="match status" value="1"/>
</dbReference>
<evidence type="ECO:0000313" key="9">
    <source>
        <dbReference type="EMBL" id="GFY93918.1"/>
    </source>
</evidence>
<dbReference type="GO" id="GO:0003676">
    <property type="term" value="F:nucleic acid binding"/>
    <property type="evidence" value="ECO:0007669"/>
    <property type="project" value="InterPro"/>
</dbReference>
<dbReference type="CDD" id="cd09272">
    <property type="entry name" value="RNase_HI_RT_Ty1"/>
    <property type="match status" value="1"/>
</dbReference>
<dbReference type="InterPro" id="IPR013103">
    <property type="entry name" value="RVT_2"/>
</dbReference>
<dbReference type="Pfam" id="PF22936">
    <property type="entry name" value="Pol_BBD"/>
    <property type="match status" value="1"/>
</dbReference>
<dbReference type="InterPro" id="IPR043502">
    <property type="entry name" value="DNA/RNA_pol_sf"/>
</dbReference>
<name>A0A7J0F5C5_9ERIC</name>
<dbReference type="InterPro" id="IPR036397">
    <property type="entry name" value="RNaseH_sf"/>
</dbReference>
<dbReference type="EMBL" id="BJWL01000009">
    <property type="protein sequence ID" value="GFY93918.1"/>
    <property type="molecule type" value="Genomic_DNA"/>
</dbReference>